<comment type="similarity">
    <text evidence="1">Belongs to the peptidase M38 family.</text>
</comment>
<dbReference type="GO" id="GO:0008798">
    <property type="term" value="F:beta-aspartyl-peptidase activity"/>
    <property type="evidence" value="ECO:0007669"/>
    <property type="project" value="UniProtKB-EC"/>
</dbReference>
<evidence type="ECO:0000313" key="4">
    <source>
        <dbReference type="Proteomes" id="UP000724149"/>
    </source>
</evidence>
<dbReference type="SUPFAM" id="SSF51338">
    <property type="entry name" value="Composite domain of metallo-dependent hydrolases"/>
    <property type="match status" value="1"/>
</dbReference>
<dbReference type="EC" id="3.4.19.-" evidence="1"/>
<dbReference type="PANTHER" id="PTHR11647">
    <property type="entry name" value="HYDRANTOINASE/DIHYDROPYRIMIDINASE FAMILY MEMBER"/>
    <property type="match status" value="1"/>
</dbReference>
<dbReference type="NCBIfam" id="TIGR01975">
    <property type="entry name" value="isoAsp_dipep"/>
    <property type="match status" value="1"/>
</dbReference>
<dbReference type="PIRSF" id="PIRSF001238">
    <property type="entry name" value="IadA"/>
    <property type="match status" value="1"/>
</dbReference>
<dbReference type="PANTHER" id="PTHR11647:SF1">
    <property type="entry name" value="COLLAPSIN RESPONSE MEDIATOR PROTEIN"/>
    <property type="match status" value="1"/>
</dbReference>
<dbReference type="InterPro" id="IPR011059">
    <property type="entry name" value="Metal-dep_hydrolase_composite"/>
</dbReference>
<protein>
    <recommendedName>
        <fullName evidence="1">Isoaspartyl dipeptidase</fullName>
        <ecNumber evidence="1">3.4.19.-</ecNumber>
    </recommendedName>
</protein>
<keyword evidence="4" id="KW-1185">Reference proteome</keyword>
<proteinExistence type="inferred from homology"/>
<dbReference type="InterPro" id="IPR032466">
    <property type="entry name" value="Metal_Hydrolase"/>
</dbReference>
<dbReference type="SUPFAM" id="SSF51556">
    <property type="entry name" value="Metallo-dependent hydrolases"/>
    <property type="match status" value="1"/>
</dbReference>
<organism evidence="3 4">
    <name type="scientific">Hydrogenoanaerobacterium saccharovorans</name>
    <dbReference type="NCBI Taxonomy" id="474960"/>
    <lineage>
        <taxon>Bacteria</taxon>
        <taxon>Bacillati</taxon>
        <taxon>Bacillota</taxon>
        <taxon>Clostridia</taxon>
        <taxon>Eubacteriales</taxon>
        <taxon>Oscillospiraceae</taxon>
        <taxon>Hydrogenoanaerobacterium</taxon>
    </lineage>
</organism>
<evidence type="ECO:0000313" key="3">
    <source>
        <dbReference type="EMBL" id="MBM6924201.1"/>
    </source>
</evidence>
<name>A0ABS2GQ18_9FIRM</name>
<feature type="domain" description="Amidohydrolase-related" evidence="2">
    <location>
        <begin position="52"/>
        <end position="373"/>
    </location>
</feature>
<dbReference type="InterPro" id="IPR050378">
    <property type="entry name" value="Metallo-dep_Hydrolases_sf"/>
</dbReference>
<dbReference type="EMBL" id="JACSNR010000011">
    <property type="protein sequence ID" value="MBM6924201.1"/>
    <property type="molecule type" value="Genomic_DNA"/>
</dbReference>
<dbReference type="Proteomes" id="UP000724149">
    <property type="component" value="Unassembled WGS sequence"/>
</dbReference>
<comment type="cofactor">
    <cofactor evidence="1">
        <name>Zn(2+)</name>
        <dbReference type="ChEBI" id="CHEBI:29105"/>
    </cofactor>
    <text evidence="1">Binds 2 Zn(2+) ions per subunit.</text>
</comment>
<comment type="subcellular location">
    <subcellularLocation>
        <location evidence="1">Cytoplasm</location>
    </subcellularLocation>
</comment>
<accession>A0ABS2GQ18</accession>
<dbReference type="Gene3D" id="3.20.20.140">
    <property type="entry name" value="Metal-dependent hydrolases"/>
    <property type="match status" value="1"/>
</dbReference>
<gene>
    <name evidence="3" type="ORF">H9X81_10940</name>
</gene>
<sequence length="377" mass="40506">MFRLLKNGDVYAPEHIGKADILICNDKIVDIAEHIDFDYPGTEVVDLEGRKVIPGVIDQHIHVTGGGGESGFTSKVTEVGLSDLVRGGVCTVVGVLGTDSISRNVESLLAKVKALNEEGLTAYCYTGSYDYPSPTVTGSVGRDIALIDEVIGVKICISDHRYAGITRKELTKLAAAARVAGLVGKKPGVVHIHMGAGKKGLKDVFKIIEKTDIPVKTFRPTHAKNNLKDMMKLAKMGGYVDFTASPPSGCAAIMKEFMAEAPDGSVTMSSDSNGSMPVWNEKNELIGIKAAESTGVYETMVALHLEQGLPLEEALKPCTVNVAKALNLYPRKGCLKPDSDADILVLDGDELKLYEMYAKGKKMMAEGKPIVKGYFEK</sequence>
<evidence type="ECO:0000256" key="1">
    <source>
        <dbReference type="PIRNR" id="PIRNR001238"/>
    </source>
</evidence>
<comment type="PTM">
    <text evidence="1">Carboxylation allows a single lysine to coordinate two zinc ions.</text>
</comment>
<dbReference type="Pfam" id="PF01979">
    <property type="entry name" value="Amidohydro_1"/>
    <property type="match status" value="1"/>
</dbReference>
<keyword evidence="1" id="KW-0645">Protease</keyword>
<keyword evidence="1" id="KW-0482">Metalloprotease</keyword>
<keyword evidence="1 3" id="KW-0378">Hydrolase</keyword>
<reference evidence="3 4" key="1">
    <citation type="journal article" date="2021" name="Sci. Rep.">
        <title>The distribution of antibiotic resistance genes in chicken gut microbiota commensals.</title>
        <authorList>
            <person name="Juricova H."/>
            <person name="Matiasovicova J."/>
            <person name="Kubasova T."/>
            <person name="Cejkova D."/>
            <person name="Rychlik I."/>
        </authorList>
    </citation>
    <scope>NUCLEOTIDE SEQUENCE [LARGE SCALE GENOMIC DNA]</scope>
    <source>
        <strain evidence="3 4">An564</strain>
    </source>
</reference>
<comment type="caution">
    <text evidence="3">The sequence shown here is derived from an EMBL/GenBank/DDBJ whole genome shotgun (WGS) entry which is preliminary data.</text>
</comment>
<keyword evidence="1" id="KW-0479">Metal-binding</keyword>
<dbReference type="InterPro" id="IPR010229">
    <property type="entry name" value="Pept_M38_dipep"/>
</dbReference>
<dbReference type="InterPro" id="IPR006680">
    <property type="entry name" value="Amidohydro-rel"/>
</dbReference>
<evidence type="ECO:0000259" key="2">
    <source>
        <dbReference type="Pfam" id="PF01979"/>
    </source>
</evidence>
<comment type="function">
    <text evidence="1">Catalyzes the hydrolytic cleavage of a subset of L-isoaspartyl (L-beta-aspartyl) dipeptides. Used to degrade proteins damaged by L-isoaspartyl residues formation.</text>
</comment>
<keyword evidence="1" id="KW-0862">Zinc</keyword>
<dbReference type="Gene3D" id="2.30.40.10">
    <property type="entry name" value="Urease, subunit C, domain 1"/>
    <property type="match status" value="1"/>
</dbReference>